<evidence type="ECO:0000313" key="3">
    <source>
        <dbReference type="Proteomes" id="UP000288216"/>
    </source>
</evidence>
<proteinExistence type="predicted"/>
<accession>A0A401QCR0</accession>
<name>A0A401QCR0_SCYTO</name>
<sequence>MLFVFSLLNAGLEILGKFESEVEEFERNRQELANAEKLFDLSITMHPELLSLQKEVKGLRQIYDIYKAQRIIDVEGPLDHQTGNKGLIAAGEELNLSEFSMAAQRENGMSKYMEGVVRNDDETVESIDLKSKDSTAPNIDTIEL</sequence>
<comment type="caution">
    <text evidence="2">The sequence shown here is derived from an EMBL/GenBank/DDBJ whole genome shotgun (WGS) entry which is preliminary data.</text>
</comment>
<dbReference type="STRING" id="75743.A0A401QCR0"/>
<reference evidence="2 3" key="1">
    <citation type="journal article" date="2018" name="Nat. Ecol. Evol.">
        <title>Shark genomes provide insights into elasmobranch evolution and the origin of vertebrates.</title>
        <authorList>
            <person name="Hara Y"/>
            <person name="Yamaguchi K"/>
            <person name="Onimaru K"/>
            <person name="Kadota M"/>
            <person name="Koyanagi M"/>
            <person name="Keeley SD"/>
            <person name="Tatsumi K"/>
            <person name="Tanaka K"/>
            <person name="Motone F"/>
            <person name="Kageyama Y"/>
            <person name="Nozu R"/>
            <person name="Adachi N"/>
            <person name="Nishimura O"/>
            <person name="Nakagawa R"/>
            <person name="Tanegashima C"/>
            <person name="Kiyatake I"/>
            <person name="Matsumoto R"/>
            <person name="Murakumo K"/>
            <person name="Nishida K"/>
            <person name="Terakita A"/>
            <person name="Kuratani S"/>
            <person name="Sato K"/>
            <person name="Hyodo S Kuraku.S."/>
        </authorList>
    </citation>
    <scope>NUCLEOTIDE SEQUENCE [LARGE SCALE GENOMIC DNA]</scope>
</reference>
<feature type="coiled-coil region" evidence="1">
    <location>
        <begin position="15"/>
        <end position="69"/>
    </location>
</feature>
<dbReference type="AlphaFoldDB" id="A0A401QCR0"/>
<keyword evidence="3" id="KW-1185">Reference proteome</keyword>
<evidence type="ECO:0000256" key="1">
    <source>
        <dbReference type="SAM" id="Coils"/>
    </source>
</evidence>
<gene>
    <name evidence="2" type="ORF">scyTo_0023819</name>
</gene>
<protein>
    <submittedName>
        <fullName evidence="2">Uncharacterized protein</fullName>
    </submittedName>
</protein>
<dbReference type="OrthoDB" id="64868at2759"/>
<keyword evidence="1" id="KW-0175">Coiled coil</keyword>
<evidence type="ECO:0000313" key="2">
    <source>
        <dbReference type="EMBL" id="GCB83132.1"/>
    </source>
</evidence>
<dbReference type="EMBL" id="BFAA01034319">
    <property type="protein sequence ID" value="GCB83132.1"/>
    <property type="molecule type" value="Genomic_DNA"/>
</dbReference>
<organism evidence="2 3">
    <name type="scientific">Scyliorhinus torazame</name>
    <name type="common">Cloudy catshark</name>
    <name type="synonym">Catulus torazame</name>
    <dbReference type="NCBI Taxonomy" id="75743"/>
    <lineage>
        <taxon>Eukaryota</taxon>
        <taxon>Metazoa</taxon>
        <taxon>Chordata</taxon>
        <taxon>Craniata</taxon>
        <taxon>Vertebrata</taxon>
        <taxon>Chondrichthyes</taxon>
        <taxon>Elasmobranchii</taxon>
        <taxon>Galeomorphii</taxon>
        <taxon>Galeoidea</taxon>
        <taxon>Carcharhiniformes</taxon>
        <taxon>Scyliorhinidae</taxon>
        <taxon>Scyliorhinus</taxon>
    </lineage>
</organism>
<dbReference type="Proteomes" id="UP000288216">
    <property type="component" value="Unassembled WGS sequence"/>
</dbReference>